<dbReference type="SUPFAM" id="SSF51905">
    <property type="entry name" value="FAD/NAD(P)-binding domain"/>
    <property type="match status" value="2"/>
</dbReference>
<dbReference type="Gene3D" id="3.50.50.60">
    <property type="entry name" value="FAD/NAD(P)-binding domain"/>
    <property type="match status" value="3"/>
</dbReference>
<reference evidence="8 9" key="1">
    <citation type="submission" date="2024-07" db="EMBL/GenBank/DDBJ databases">
        <authorList>
            <person name="Ren Q."/>
        </authorList>
    </citation>
    <scope>NUCLEOTIDE SEQUENCE [LARGE SCALE GENOMIC DNA]</scope>
    <source>
        <strain evidence="8 9">REN37</strain>
    </source>
</reference>
<keyword evidence="3" id="KW-0285">Flavoprotein</keyword>
<comment type="caution">
    <text evidence="8">The sequence shown here is derived from an EMBL/GenBank/DDBJ whole genome shotgun (WGS) entry which is preliminary data.</text>
</comment>
<dbReference type="PRINTS" id="PR00411">
    <property type="entry name" value="PNDRDTASEI"/>
</dbReference>
<evidence type="ECO:0000256" key="3">
    <source>
        <dbReference type="ARBA" id="ARBA00022630"/>
    </source>
</evidence>
<keyword evidence="9" id="KW-1185">Reference proteome</keyword>
<evidence type="ECO:0000256" key="6">
    <source>
        <dbReference type="ARBA" id="ARBA00023033"/>
    </source>
</evidence>
<feature type="compositionally biased region" description="Basic residues" evidence="7">
    <location>
        <begin position="503"/>
        <end position="514"/>
    </location>
</feature>
<dbReference type="InterPro" id="IPR036188">
    <property type="entry name" value="FAD/NAD-bd_sf"/>
</dbReference>
<dbReference type="InterPro" id="IPR051820">
    <property type="entry name" value="FAD-binding_MO"/>
</dbReference>
<dbReference type="EC" id="1.14.13.-" evidence="8"/>
<dbReference type="Pfam" id="PF00743">
    <property type="entry name" value="FMO-like"/>
    <property type="match status" value="1"/>
</dbReference>
<accession>A0ABV4ADL2</accession>
<evidence type="ECO:0000256" key="4">
    <source>
        <dbReference type="ARBA" id="ARBA00022827"/>
    </source>
</evidence>
<dbReference type="Proteomes" id="UP001562065">
    <property type="component" value="Unassembled WGS sequence"/>
</dbReference>
<evidence type="ECO:0000256" key="5">
    <source>
        <dbReference type="ARBA" id="ARBA00023002"/>
    </source>
</evidence>
<protein>
    <submittedName>
        <fullName evidence="8">Flavin-containing monooxygenase</fullName>
        <ecNumber evidence="8">1.14.13.-</ecNumber>
    </submittedName>
</protein>
<dbReference type="InterPro" id="IPR020946">
    <property type="entry name" value="Flavin_mOase-like"/>
</dbReference>
<comment type="similarity">
    <text evidence="2">Belongs to the FAD-binding monooxygenase family.</text>
</comment>
<feature type="region of interest" description="Disordered" evidence="7">
    <location>
        <begin position="475"/>
        <end position="530"/>
    </location>
</feature>
<keyword evidence="6 8" id="KW-0503">Monooxygenase</keyword>
<evidence type="ECO:0000313" key="9">
    <source>
        <dbReference type="Proteomes" id="UP001562065"/>
    </source>
</evidence>
<proteinExistence type="inferred from homology"/>
<evidence type="ECO:0000313" key="8">
    <source>
        <dbReference type="EMBL" id="MEY1660814.1"/>
    </source>
</evidence>
<comment type="cofactor">
    <cofactor evidence="1">
        <name>FAD</name>
        <dbReference type="ChEBI" id="CHEBI:57692"/>
    </cofactor>
</comment>
<evidence type="ECO:0000256" key="2">
    <source>
        <dbReference type="ARBA" id="ARBA00010139"/>
    </source>
</evidence>
<gene>
    <name evidence="8" type="ORF">AB5I84_01470</name>
</gene>
<name>A0ABV4ADL2_9GAMM</name>
<dbReference type="RefSeq" id="WP_369454056.1">
    <property type="nucleotide sequence ID" value="NZ_JBGCUO010000001.1"/>
</dbReference>
<dbReference type="PROSITE" id="PS51257">
    <property type="entry name" value="PROKAR_LIPOPROTEIN"/>
    <property type="match status" value="1"/>
</dbReference>
<dbReference type="GO" id="GO:0004497">
    <property type="term" value="F:monooxygenase activity"/>
    <property type="evidence" value="ECO:0007669"/>
    <property type="project" value="UniProtKB-KW"/>
</dbReference>
<dbReference type="PANTHER" id="PTHR43872">
    <property type="entry name" value="MONOOXYGENASE, PUTATIVE (AFU_ORTHOLOGUE AFUA_8G02570)-RELATED"/>
    <property type="match status" value="1"/>
</dbReference>
<feature type="compositionally biased region" description="Low complexity" evidence="7">
    <location>
        <begin position="515"/>
        <end position="530"/>
    </location>
</feature>
<sequence>MSKQQLDVLIIGAGLSGIGMACHLTRECPDKRYAILEGRDAIGGTWDLFRYPGIRSDSDMFTLGYSFRPWTSDKAIADGPSIRQYINDTADEYGVRKHIHFNHRVLRSNWNSAEGLWEVTAEHEGKSTTFSARFVVNCTGYYRYEAGYTPEFPGRDSFKGQIVHPQLWPEDLDYQGKKVIIIGSGATAVTLVPALAQGGADVTMLQRSPSYVASVPESDHISIALRKFLPESVVYRLARARNVGLQMAVYRLSKMQPKLMRKLLMKQVELQVGKEFDMTHFDPKYNPWDERLCAVPNGDLFKVLRKGQAQIVTDHIETFNENGILLKSGQQLDADIIITATGLQVQILGGAELTLDDKPYDLLNAVAYKGLMFSDLPNAAMVFGYTNSSWTLKADISAEYVCRLLNYMEEIDKKVATPRTPAGLNTRPFIDMDSGYVQRARALMPKQGDRAPWQVSQTYAVDLASMRLSKIDDGAMEFSNPRPALKKAAPAQQDAAPAAAKKAPAKPRAKKAPAAKKAAASKPNPADAPA</sequence>
<evidence type="ECO:0000256" key="7">
    <source>
        <dbReference type="SAM" id="MobiDB-lite"/>
    </source>
</evidence>
<keyword evidence="5 8" id="KW-0560">Oxidoreductase</keyword>
<dbReference type="EMBL" id="JBGCUO010000001">
    <property type="protein sequence ID" value="MEY1660814.1"/>
    <property type="molecule type" value="Genomic_DNA"/>
</dbReference>
<organism evidence="8 9">
    <name type="scientific">Isoalcanivorax beigongshangi</name>
    <dbReference type="NCBI Taxonomy" id="3238810"/>
    <lineage>
        <taxon>Bacteria</taxon>
        <taxon>Pseudomonadati</taxon>
        <taxon>Pseudomonadota</taxon>
        <taxon>Gammaproteobacteria</taxon>
        <taxon>Oceanospirillales</taxon>
        <taxon>Alcanivoracaceae</taxon>
        <taxon>Isoalcanivorax</taxon>
    </lineage>
</organism>
<dbReference type="PANTHER" id="PTHR43872:SF1">
    <property type="entry name" value="MONOOXYGENASE, PUTATIVE (AFU_ORTHOLOGUE AFUA_8G02570)-RELATED"/>
    <property type="match status" value="1"/>
</dbReference>
<dbReference type="Pfam" id="PF13450">
    <property type="entry name" value="NAD_binding_8"/>
    <property type="match status" value="1"/>
</dbReference>
<keyword evidence="4" id="KW-0274">FAD</keyword>
<feature type="compositionally biased region" description="Low complexity" evidence="7">
    <location>
        <begin position="480"/>
        <end position="502"/>
    </location>
</feature>
<evidence type="ECO:0000256" key="1">
    <source>
        <dbReference type="ARBA" id="ARBA00001974"/>
    </source>
</evidence>